<dbReference type="EMBL" id="AHBZ03000023">
    <property type="protein sequence ID" value="KAF7767780.1"/>
    <property type="molecule type" value="Genomic_DNA"/>
</dbReference>
<organism evidence="1 2">
    <name type="scientific">Pseudoalteromonas citrea</name>
    <dbReference type="NCBI Taxonomy" id="43655"/>
    <lineage>
        <taxon>Bacteria</taxon>
        <taxon>Pseudomonadati</taxon>
        <taxon>Pseudomonadota</taxon>
        <taxon>Gammaproteobacteria</taxon>
        <taxon>Alteromonadales</taxon>
        <taxon>Pseudoalteromonadaceae</taxon>
        <taxon>Pseudoalteromonas</taxon>
    </lineage>
</organism>
<evidence type="ECO:0000313" key="2">
    <source>
        <dbReference type="Proteomes" id="UP000016487"/>
    </source>
</evidence>
<comment type="caution">
    <text evidence="1">The sequence shown here is derived from an EMBL/GenBank/DDBJ whole genome shotgun (WGS) entry which is preliminary data.</text>
</comment>
<protein>
    <submittedName>
        <fullName evidence="1">Uncharacterized protein</fullName>
    </submittedName>
</protein>
<name>A0AAD4AGF5_9GAMM</name>
<dbReference type="RefSeq" id="WP_157592793.1">
    <property type="nucleotide sequence ID" value="NZ_AHBZ03000023.1"/>
</dbReference>
<evidence type="ECO:0000313" key="1">
    <source>
        <dbReference type="EMBL" id="KAF7767780.1"/>
    </source>
</evidence>
<reference evidence="1" key="1">
    <citation type="journal article" date="2012" name="J. Bacteriol.">
        <title>Genome sequences of type strains of seven species of the marine bacterium Pseudoalteromonas.</title>
        <authorList>
            <person name="Xie B.B."/>
            <person name="Shu Y.L."/>
            <person name="Qin Q.L."/>
            <person name="Rong J.C."/>
            <person name="Zhang X.Y."/>
            <person name="Chen X.L."/>
            <person name="Shi M."/>
            <person name="He H.L."/>
            <person name="Zhou B.C."/>
            <person name="Zhang Y.Z."/>
        </authorList>
    </citation>
    <scope>NUCLEOTIDE SEQUENCE</scope>
    <source>
        <strain evidence="1">DSM 8771</strain>
    </source>
</reference>
<gene>
    <name evidence="1" type="ORF">PCIT_a3871</name>
</gene>
<accession>A0AAD4AGF5</accession>
<dbReference type="Proteomes" id="UP000016487">
    <property type="component" value="Unassembled WGS sequence"/>
</dbReference>
<dbReference type="AlphaFoldDB" id="A0AAD4AGF5"/>
<reference evidence="1" key="2">
    <citation type="submission" date="2015-03" db="EMBL/GenBank/DDBJ databases">
        <title>Genome sequence of Pseudoalteromonas citrea.</title>
        <authorList>
            <person name="Xie B.-B."/>
            <person name="Rong J.-C."/>
            <person name="Qin Q.-L."/>
            <person name="Zhang Y.-Z."/>
        </authorList>
    </citation>
    <scope>NUCLEOTIDE SEQUENCE</scope>
    <source>
        <strain evidence="1">DSM 8771</strain>
    </source>
</reference>
<proteinExistence type="predicted"/>
<sequence>MKLTLKKKQLKKLNQDTLINKQLTKVVGGGTDSIISPPPTRQNDIVM</sequence>